<evidence type="ECO:0000256" key="3">
    <source>
        <dbReference type="ARBA" id="ARBA00022946"/>
    </source>
</evidence>
<keyword evidence="3" id="KW-0809">Transit peptide</keyword>
<reference evidence="10" key="1">
    <citation type="submission" date="2023-03" db="EMBL/GenBank/DDBJ databases">
        <title>Mating type loci evolution in Malassezia.</title>
        <authorList>
            <person name="Coelho M.A."/>
        </authorList>
    </citation>
    <scope>NUCLEOTIDE SEQUENCE</scope>
    <source>
        <strain evidence="10">CBS 14135</strain>
    </source>
</reference>
<comment type="subcellular location">
    <subcellularLocation>
        <location evidence="1">Mitochondrion</location>
    </subcellularLocation>
</comment>
<dbReference type="GO" id="GO:0003735">
    <property type="term" value="F:structural constituent of ribosome"/>
    <property type="evidence" value="ECO:0007669"/>
    <property type="project" value="InterPro"/>
</dbReference>
<dbReference type="InterPro" id="IPR021757">
    <property type="entry name" value="Ribosomal_mL46_N"/>
</dbReference>
<dbReference type="PANTHER" id="PTHR13124:SF12">
    <property type="entry name" value="LARGE RIBOSOMAL SUBUNIT PROTEIN ML46"/>
    <property type="match status" value="1"/>
</dbReference>
<proteinExistence type="inferred from homology"/>
<dbReference type="GO" id="GO:0005762">
    <property type="term" value="C:mitochondrial large ribosomal subunit"/>
    <property type="evidence" value="ECO:0007669"/>
    <property type="project" value="TreeGrafter"/>
</dbReference>
<evidence type="ECO:0000256" key="2">
    <source>
        <dbReference type="ARBA" id="ARBA00009070"/>
    </source>
</evidence>
<accession>A0AAF0DSJ6</accession>
<keyword evidence="6" id="KW-0687">Ribonucleoprotein</keyword>
<keyword evidence="4" id="KW-0689">Ribosomal protein</keyword>
<feature type="compositionally biased region" description="Basic and acidic residues" evidence="8">
    <location>
        <begin position="96"/>
        <end position="110"/>
    </location>
</feature>
<evidence type="ECO:0000256" key="6">
    <source>
        <dbReference type="ARBA" id="ARBA00023274"/>
    </source>
</evidence>
<dbReference type="EMBL" id="CP119951">
    <property type="protein sequence ID" value="WFC93475.1"/>
    <property type="molecule type" value="Genomic_DNA"/>
</dbReference>
<feature type="domain" description="Large ribosomal subunit protein mL46 N-terminal" evidence="9">
    <location>
        <begin position="27"/>
        <end position="128"/>
    </location>
</feature>
<evidence type="ECO:0000256" key="8">
    <source>
        <dbReference type="SAM" id="MobiDB-lite"/>
    </source>
</evidence>
<dbReference type="Gene3D" id="3.90.79.10">
    <property type="entry name" value="Nucleoside Triphosphate Pyrophosphohydrolase"/>
    <property type="match status" value="1"/>
</dbReference>
<name>A0AAF0DSJ6_9BASI</name>
<feature type="region of interest" description="Disordered" evidence="8">
    <location>
        <begin position="96"/>
        <end position="131"/>
    </location>
</feature>
<sequence length="262" mass="29695">MLRPLRSAATVCARRAVSTDAKANAPLSAALLVTRAPVLQRDQTALEREYYRFNTELAHKLQQPFPRDMYFKKGSAAESRFDEYYTQLQKTWELKTDTRDPSKQVRKDGPSDSDAELYATMPRTTDADAQKNTKSMERALDRTLYLFVADKRDGGAWRFPSKGLPAERTAQDSLHATAMNAVTEKLGDTMDLWLVSKLPVAVVPGTPKTYILRARVLAGEPRTSKEQEFAWLTKEEAEHYLSKTARAEDAAYWAKIRDLLDE</sequence>
<dbReference type="PANTHER" id="PTHR13124">
    <property type="entry name" value="39S RIBOSOMAL PROTEIN L46, MITOCHONDRIAL PRECURSOR-RELATED"/>
    <property type="match status" value="1"/>
</dbReference>
<evidence type="ECO:0000256" key="4">
    <source>
        <dbReference type="ARBA" id="ARBA00022980"/>
    </source>
</evidence>
<evidence type="ECO:0000313" key="11">
    <source>
        <dbReference type="Proteomes" id="UP001216638"/>
    </source>
</evidence>
<evidence type="ECO:0000256" key="7">
    <source>
        <dbReference type="ARBA" id="ARBA00035190"/>
    </source>
</evidence>
<evidence type="ECO:0000256" key="1">
    <source>
        <dbReference type="ARBA" id="ARBA00004173"/>
    </source>
</evidence>
<comment type="similarity">
    <text evidence="2">Belongs to the mitochondrion-specific ribosomal protein mL46 family.</text>
</comment>
<dbReference type="InterPro" id="IPR040008">
    <property type="entry name" value="Ribosomal_mL46"/>
</dbReference>
<dbReference type="InterPro" id="IPR033650">
    <property type="entry name" value="Ribosomal_mL46_NUDIX"/>
</dbReference>
<evidence type="ECO:0000259" key="9">
    <source>
        <dbReference type="Pfam" id="PF11788"/>
    </source>
</evidence>
<evidence type="ECO:0000313" key="10">
    <source>
        <dbReference type="EMBL" id="WFC93475.1"/>
    </source>
</evidence>
<keyword evidence="5" id="KW-0496">Mitochondrion</keyword>
<keyword evidence="11" id="KW-1185">Reference proteome</keyword>
<protein>
    <recommendedName>
        <fullName evidence="7">Large ribosomal subunit protein mL46</fullName>
    </recommendedName>
</protein>
<gene>
    <name evidence="10" type="ORF">MBRA1_000095</name>
</gene>
<dbReference type="CDD" id="cd04661">
    <property type="entry name" value="NUDIX_MRP_L46"/>
    <property type="match status" value="1"/>
</dbReference>
<dbReference type="Pfam" id="PF11788">
    <property type="entry name" value="MRP-L46"/>
    <property type="match status" value="1"/>
</dbReference>
<dbReference type="Proteomes" id="UP001216638">
    <property type="component" value="Chromosome 1"/>
</dbReference>
<dbReference type="AlphaFoldDB" id="A0AAF0DSJ6"/>
<evidence type="ECO:0000256" key="5">
    <source>
        <dbReference type="ARBA" id="ARBA00023128"/>
    </source>
</evidence>
<organism evidence="10 11">
    <name type="scientific">Malassezia brasiliensis</name>
    <dbReference type="NCBI Taxonomy" id="1821822"/>
    <lineage>
        <taxon>Eukaryota</taxon>
        <taxon>Fungi</taxon>
        <taxon>Dikarya</taxon>
        <taxon>Basidiomycota</taxon>
        <taxon>Ustilaginomycotina</taxon>
        <taxon>Malasseziomycetes</taxon>
        <taxon>Malasseziales</taxon>
        <taxon>Malasseziaceae</taxon>
        <taxon>Malassezia</taxon>
    </lineage>
</organism>